<dbReference type="AlphaFoldDB" id="A0A381UR94"/>
<reference evidence="1" key="1">
    <citation type="submission" date="2018-05" db="EMBL/GenBank/DDBJ databases">
        <authorList>
            <person name="Lanie J.A."/>
            <person name="Ng W.-L."/>
            <person name="Kazmierczak K.M."/>
            <person name="Andrzejewski T.M."/>
            <person name="Davidsen T.M."/>
            <person name="Wayne K.J."/>
            <person name="Tettelin H."/>
            <person name="Glass J.I."/>
            <person name="Rusch D."/>
            <person name="Podicherti R."/>
            <person name="Tsui H.-C.T."/>
            <person name="Winkler M.E."/>
        </authorList>
    </citation>
    <scope>NUCLEOTIDE SEQUENCE</scope>
</reference>
<dbReference type="SUPFAM" id="SSF56784">
    <property type="entry name" value="HAD-like"/>
    <property type="match status" value="1"/>
</dbReference>
<dbReference type="PRINTS" id="PR00413">
    <property type="entry name" value="HADHALOGNASE"/>
</dbReference>
<protein>
    <recommendedName>
        <fullName evidence="2">FCP1 homology domain-containing protein</fullName>
    </recommendedName>
</protein>
<sequence>MSEQKVVVFDLGKVLVDFDYSIAIRRFAERSEAGLEQIQRLLDSPIQIDYESGKITTDEFYAAIRDGAGFRGDRAEFVSIFADIFSPMETMVEFFEGLKPFGIPTCVFSNTNEIAIGHIREGFPFYSLFDNYVLSFEEGGMKPDEAIYDVVEQRTGESGAAILYIDDRPENIETGRGRGWQTILQDGEAASVARAESLLGI</sequence>
<dbReference type="NCBIfam" id="TIGR01509">
    <property type="entry name" value="HAD-SF-IA-v3"/>
    <property type="match status" value="1"/>
</dbReference>
<dbReference type="InterPro" id="IPR006439">
    <property type="entry name" value="HAD-SF_hydro_IA"/>
</dbReference>
<dbReference type="SFLD" id="SFLDS00003">
    <property type="entry name" value="Haloacid_Dehalogenase"/>
    <property type="match status" value="1"/>
</dbReference>
<dbReference type="PANTHER" id="PTHR43611">
    <property type="entry name" value="ALPHA-D-GLUCOSE 1-PHOSPHATE PHOSPHATASE"/>
    <property type="match status" value="1"/>
</dbReference>
<name>A0A381UR94_9ZZZZ</name>
<dbReference type="EMBL" id="UINC01006967">
    <property type="protein sequence ID" value="SVA30685.1"/>
    <property type="molecule type" value="Genomic_DNA"/>
</dbReference>
<dbReference type="SFLD" id="SFLDG01129">
    <property type="entry name" value="C1.5:_HAD__Beta-PGM__Phosphata"/>
    <property type="match status" value="1"/>
</dbReference>
<evidence type="ECO:0008006" key="2">
    <source>
        <dbReference type="Google" id="ProtNLM"/>
    </source>
</evidence>
<dbReference type="Gene3D" id="1.10.150.240">
    <property type="entry name" value="Putative phosphatase, domain 2"/>
    <property type="match status" value="1"/>
</dbReference>
<dbReference type="CDD" id="cd02603">
    <property type="entry name" value="HAD_sEH-N_like"/>
    <property type="match status" value="1"/>
</dbReference>
<accession>A0A381UR94</accession>
<dbReference type="InterPro" id="IPR023198">
    <property type="entry name" value="PGP-like_dom2"/>
</dbReference>
<dbReference type="Gene3D" id="3.40.50.1000">
    <property type="entry name" value="HAD superfamily/HAD-like"/>
    <property type="match status" value="1"/>
</dbReference>
<dbReference type="PANTHER" id="PTHR43611:SF3">
    <property type="entry name" value="FLAVIN MONONUCLEOTIDE HYDROLASE 1, CHLOROPLATIC"/>
    <property type="match status" value="1"/>
</dbReference>
<dbReference type="InterPro" id="IPR023214">
    <property type="entry name" value="HAD_sf"/>
</dbReference>
<evidence type="ECO:0000313" key="1">
    <source>
        <dbReference type="EMBL" id="SVA30685.1"/>
    </source>
</evidence>
<organism evidence="1">
    <name type="scientific">marine metagenome</name>
    <dbReference type="NCBI Taxonomy" id="408172"/>
    <lineage>
        <taxon>unclassified sequences</taxon>
        <taxon>metagenomes</taxon>
        <taxon>ecological metagenomes</taxon>
    </lineage>
</organism>
<dbReference type="Pfam" id="PF00702">
    <property type="entry name" value="Hydrolase"/>
    <property type="match status" value="1"/>
</dbReference>
<gene>
    <name evidence="1" type="ORF">METZ01_LOCUS83539</name>
</gene>
<proteinExistence type="predicted"/>
<dbReference type="InterPro" id="IPR036412">
    <property type="entry name" value="HAD-like_sf"/>
</dbReference>